<evidence type="ECO:0000256" key="4">
    <source>
        <dbReference type="ARBA" id="ARBA00022475"/>
    </source>
</evidence>
<evidence type="ECO:0000256" key="5">
    <source>
        <dbReference type="ARBA" id="ARBA00022692"/>
    </source>
</evidence>
<dbReference type="RefSeq" id="WP_094356025.1">
    <property type="nucleotide sequence ID" value="NZ_NMVK01000005.1"/>
</dbReference>
<dbReference type="AlphaFoldDB" id="A0A255GKR3"/>
<evidence type="ECO:0000256" key="6">
    <source>
        <dbReference type="ARBA" id="ARBA00022989"/>
    </source>
</evidence>
<protein>
    <submittedName>
        <fullName evidence="10">AI-2E family transporter</fullName>
    </submittedName>
</protein>
<feature type="transmembrane region" description="Helical" evidence="9">
    <location>
        <begin position="189"/>
        <end position="219"/>
    </location>
</feature>
<feature type="transmembrane region" description="Helical" evidence="9">
    <location>
        <begin position="113"/>
        <end position="135"/>
    </location>
</feature>
<name>A0A255GKR3_9ACTN</name>
<comment type="caution">
    <text evidence="10">The sequence shown here is derived from an EMBL/GenBank/DDBJ whole genome shotgun (WGS) entry which is preliminary data.</text>
</comment>
<accession>A0A255GKR3</accession>
<organism evidence="10 11">
    <name type="scientific">Enemella evansiae</name>
    <dbReference type="NCBI Taxonomy" id="2016499"/>
    <lineage>
        <taxon>Bacteria</taxon>
        <taxon>Bacillati</taxon>
        <taxon>Actinomycetota</taxon>
        <taxon>Actinomycetes</taxon>
        <taxon>Propionibacteriales</taxon>
        <taxon>Propionibacteriaceae</taxon>
        <taxon>Enemella</taxon>
    </lineage>
</organism>
<feature type="transmembrane region" description="Helical" evidence="9">
    <location>
        <begin position="348"/>
        <end position="373"/>
    </location>
</feature>
<feature type="region of interest" description="Disordered" evidence="8">
    <location>
        <begin position="395"/>
        <end position="417"/>
    </location>
</feature>
<dbReference type="GO" id="GO:0055085">
    <property type="term" value="P:transmembrane transport"/>
    <property type="evidence" value="ECO:0007669"/>
    <property type="project" value="TreeGrafter"/>
</dbReference>
<dbReference type="EMBL" id="NMVO01000013">
    <property type="protein sequence ID" value="OYO13574.1"/>
    <property type="molecule type" value="Genomic_DNA"/>
</dbReference>
<evidence type="ECO:0000256" key="2">
    <source>
        <dbReference type="ARBA" id="ARBA00009773"/>
    </source>
</evidence>
<dbReference type="PANTHER" id="PTHR21716:SF53">
    <property type="entry name" value="PERMEASE PERM-RELATED"/>
    <property type="match status" value="1"/>
</dbReference>
<keyword evidence="11" id="KW-1185">Reference proteome</keyword>
<proteinExistence type="inferred from homology"/>
<comment type="similarity">
    <text evidence="2">Belongs to the autoinducer-2 exporter (AI-2E) (TC 2.A.86) family.</text>
</comment>
<dbReference type="Proteomes" id="UP000215896">
    <property type="component" value="Unassembled WGS sequence"/>
</dbReference>
<feature type="transmembrane region" description="Helical" evidence="9">
    <location>
        <begin position="83"/>
        <end position="101"/>
    </location>
</feature>
<dbReference type="Pfam" id="PF01594">
    <property type="entry name" value="AI-2E_transport"/>
    <property type="match status" value="1"/>
</dbReference>
<dbReference type="PANTHER" id="PTHR21716">
    <property type="entry name" value="TRANSMEMBRANE PROTEIN"/>
    <property type="match status" value="1"/>
</dbReference>
<gene>
    <name evidence="10" type="ORF">CGZ94_11470</name>
</gene>
<dbReference type="OrthoDB" id="9784366at2"/>
<evidence type="ECO:0000256" key="1">
    <source>
        <dbReference type="ARBA" id="ARBA00004651"/>
    </source>
</evidence>
<keyword evidence="4" id="KW-1003">Cell membrane</keyword>
<keyword evidence="3" id="KW-0813">Transport</keyword>
<comment type="subcellular location">
    <subcellularLocation>
        <location evidence="1">Cell membrane</location>
        <topology evidence="1">Multi-pass membrane protein</topology>
    </subcellularLocation>
</comment>
<reference evidence="10 11" key="1">
    <citation type="submission" date="2017-07" db="EMBL/GenBank/DDBJ databases">
        <title>Draft whole genome sequences of clinical Proprionibacteriaceae strains.</title>
        <authorList>
            <person name="Bernier A.-M."/>
            <person name="Bernard K."/>
            <person name="Domingo M.-C."/>
        </authorList>
    </citation>
    <scope>NUCLEOTIDE SEQUENCE [LARGE SCALE GENOMIC DNA]</scope>
    <source>
        <strain evidence="10 11">NML 030167</strain>
    </source>
</reference>
<feature type="transmembrane region" description="Helical" evidence="9">
    <location>
        <begin position="297"/>
        <end position="328"/>
    </location>
</feature>
<evidence type="ECO:0000256" key="3">
    <source>
        <dbReference type="ARBA" id="ARBA00022448"/>
    </source>
</evidence>
<evidence type="ECO:0000313" key="11">
    <source>
        <dbReference type="Proteomes" id="UP000215896"/>
    </source>
</evidence>
<evidence type="ECO:0000313" key="10">
    <source>
        <dbReference type="EMBL" id="OYO13574.1"/>
    </source>
</evidence>
<evidence type="ECO:0000256" key="8">
    <source>
        <dbReference type="SAM" id="MobiDB-lite"/>
    </source>
</evidence>
<keyword evidence="7 9" id="KW-0472">Membrane</keyword>
<sequence>MFFSSRGDRAERENRALRSELARVQGAQDLERRAEVGEQQRQRDFDRMVPRGVQIGAAWAWRLLLLAALAGGIGWLVATLSAVTIPLAIGIMLTAGLSPIAKLLNKTGMPRVLAALITLVGGLLVVSGVLTYIGITIAGQSAELGERVTQGWGQLTQWLDQGPLHINADQLNSYYSQAFEYLRQQQSRIATYAATAGGAVGNFLTGLVLALLAMFFMLYDGRRIWNFLLKLVPAAARQKTDGAGQVGWTSLVAYVRTTVIVAAVDAVGPLIAAIVMGVPMAPALGALLFLSAFVPIVGLLVSGFVVVLVTLVTVGWVQALIMLGVIILVNQLEGNVLQPLLMGKAVALHPMAVMFGITLGISVAGIIGALLVVPIMAFGKTFIEYCASGRTPEGVDDPLAGADQKGQAPAGDEPARA</sequence>
<evidence type="ECO:0000256" key="9">
    <source>
        <dbReference type="SAM" id="Phobius"/>
    </source>
</evidence>
<keyword evidence="6 9" id="KW-1133">Transmembrane helix</keyword>
<dbReference type="InterPro" id="IPR002549">
    <property type="entry name" value="AI-2E-like"/>
</dbReference>
<evidence type="ECO:0000256" key="7">
    <source>
        <dbReference type="ARBA" id="ARBA00023136"/>
    </source>
</evidence>
<feature type="transmembrane region" description="Helical" evidence="9">
    <location>
        <begin position="57"/>
        <end position="77"/>
    </location>
</feature>
<keyword evidence="5 9" id="KW-0812">Transmembrane</keyword>
<dbReference type="GO" id="GO:0005886">
    <property type="term" value="C:plasma membrane"/>
    <property type="evidence" value="ECO:0007669"/>
    <property type="project" value="UniProtKB-SubCell"/>
</dbReference>